<dbReference type="InterPro" id="IPR035919">
    <property type="entry name" value="EAL_sf"/>
</dbReference>
<reference evidence="3 4" key="1">
    <citation type="journal article" date="2010" name="PLoS Genet.">
        <title>De novo assembly of a 40 Mb eukaryotic genome from short sequence reads: Sordaria macrospora, a model organism for fungal morphogenesis.</title>
        <authorList>
            <person name="Nowrousian M."/>
            <person name="Stajich J."/>
            <person name="Chu M."/>
            <person name="Engh I."/>
            <person name="Espagne E."/>
            <person name="Halliday K."/>
            <person name="Kamerewerd J."/>
            <person name="Kempken F."/>
            <person name="Knab B."/>
            <person name="Kuo H.C."/>
            <person name="Osiewacz H.D."/>
            <person name="Poeggeler S."/>
            <person name="Read N."/>
            <person name="Seiler S."/>
            <person name="Smith K."/>
            <person name="Zickler D."/>
            <person name="Kueck U."/>
            <person name="Freitag M."/>
        </authorList>
    </citation>
    <scope>NUCLEOTIDE SEQUENCE [LARGE SCALE GENOMIC DNA]</scope>
    <source>
        <strain evidence="4">ATCC MYA-333 / DSM 997 / K(L3346) / K-hell</strain>
        <tissue evidence="3">Mycelium</tissue>
    </source>
</reference>
<dbReference type="InterPro" id="IPR001633">
    <property type="entry name" value="EAL_dom"/>
</dbReference>
<feature type="domain" description="EAL" evidence="2">
    <location>
        <begin position="1"/>
        <end position="110"/>
    </location>
</feature>
<dbReference type="Gene3D" id="3.20.20.450">
    <property type="entry name" value="EAL domain"/>
    <property type="match status" value="1"/>
</dbReference>
<dbReference type="InterPro" id="IPR050706">
    <property type="entry name" value="Cyclic-di-GMP_PDE-like"/>
</dbReference>
<dbReference type="Pfam" id="PF00563">
    <property type="entry name" value="EAL"/>
    <property type="match status" value="1"/>
</dbReference>
<gene>
    <name evidence="3" type="ORF">SMAC_09644</name>
</gene>
<evidence type="ECO:0000256" key="1">
    <source>
        <dbReference type="SAM" id="MobiDB-lite"/>
    </source>
</evidence>
<dbReference type="Proteomes" id="UP000001881">
    <property type="component" value="Unassembled WGS sequence"/>
</dbReference>
<dbReference type="GO" id="GO:0071111">
    <property type="term" value="F:cyclic-guanylate-specific phosphodiesterase activity"/>
    <property type="evidence" value="ECO:0007669"/>
    <property type="project" value="InterPro"/>
</dbReference>
<feature type="region of interest" description="Disordered" evidence="1">
    <location>
        <begin position="1"/>
        <end position="22"/>
    </location>
</feature>
<comment type="caution">
    <text evidence="3">The sequence shown here is derived from an EMBL/GenBank/DDBJ whole genome shotgun (WGS) entry which is preliminary data.</text>
</comment>
<dbReference type="SUPFAM" id="SSF141868">
    <property type="entry name" value="EAL domain-like"/>
    <property type="match status" value="1"/>
</dbReference>
<sequence>MQISIRLIPPKQRSDSTTASVTRPPALATVRISTPSPSAAMDTTVRNVAALVRSMITLSHDLGYRVVAEGVETAAAAAILAELECEEAQGYYFARPMEEEALRLWLVASPQESSVAA</sequence>
<keyword evidence="4" id="KW-1185">Reference proteome</keyword>
<protein>
    <submittedName>
        <fullName evidence="3">WGS project CABT00000000 data, contig 2.135</fullName>
    </submittedName>
</protein>
<dbReference type="PANTHER" id="PTHR33121:SF70">
    <property type="entry name" value="SIGNALING PROTEIN YKOW"/>
    <property type="match status" value="1"/>
</dbReference>
<accession>F7WCH6</accession>
<evidence type="ECO:0000313" key="4">
    <source>
        <dbReference type="Proteomes" id="UP000001881"/>
    </source>
</evidence>
<name>F7WCH6_SORMK</name>
<evidence type="ECO:0000259" key="2">
    <source>
        <dbReference type="PROSITE" id="PS50883"/>
    </source>
</evidence>
<proteinExistence type="predicted"/>
<dbReference type="HOGENOM" id="CLU_2086289_0_0_1"/>
<dbReference type="InParanoid" id="F7WCH6"/>
<dbReference type="PROSITE" id="PS50883">
    <property type="entry name" value="EAL"/>
    <property type="match status" value="1"/>
</dbReference>
<evidence type="ECO:0000313" key="3">
    <source>
        <dbReference type="EMBL" id="CCC05618.1"/>
    </source>
</evidence>
<dbReference type="PANTHER" id="PTHR33121">
    <property type="entry name" value="CYCLIC DI-GMP PHOSPHODIESTERASE PDEF"/>
    <property type="match status" value="1"/>
</dbReference>
<organism evidence="3 4">
    <name type="scientific">Sordaria macrospora (strain ATCC MYA-333 / DSM 997 / K(L3346) / K-hell)</name>
    <dbReference type="NCBI Taxonomy" id="771870"/>
    <lineage>
        <taxon>Eukaryota</taxon>
        <taxon>Fungi</taxon>
        <taxon>Dikarya</taxon>
        <taxon>Ascomycota</taxon>
        <taxon>Pezizomycotina</taxon>
        <taxon>Sordariomycetes</taxon>
        <taxon>Sordariomycetidae</taxon>
        <taxon>Sordariales</taxon>
        <taxon>Sordariaceae</taxon>
        <taxon>Sordaria</taxon>
    </lineage>
</organism>
<dbReference type="AlphaFoldDB" id="F7WCH6"/>
<dbReference type="EMBL" id="CABT02000135">
    <property type="protein sequence ID" value="CCC05618.1"/>
    <property type="molecule type" value="Genomic_DNA"/>
</dbReference>